<evidence type="ECO:0000313" key="5">
    <source>
        <dbReference type="EMBL" id="MDG5977923.1"/>
    </source>
</evidence>
<evidence type="ECO:0000256" key="1">
    <source>
        <dbReference type="ARBA" id="ARBA00022603"/>
    </source>
</evidence>
<comment type="caution">
    <text evidence="5">The sequence shown here is derived from an EMBL/GenBank/DDBJ whole genome shotgun (WGS) entry which is preliminary data.</text>
</comment>
<gene>
    <name evidence="5" type="ORF">H010_21906</name>
</gene>
<name>A0A9X4P8X1_9BURK</name>
<keyword evidence="6" id="KW-1185">Reference proteome</keyword>
<accession>A0A9X4P8X1</accession>
<protein>
    <submittedName>
        <fullName evidence="5">Phospholipid N-methyltransferase</fullName>
    </submittedName>
</protein>
<dbReference type="InterPro" id="IPR029063">
    <property type="entry name" value="SAM-dependent_MTases_sf"/>
</dbReference>
<dbReference type="RefSeq" id="WP_068168327.1">
    <property type="nucleotide sequence ID" value="NZ_AOGK01000028.1"/>
</dbReference>
<evidence type="ECO:0000259" key="4">
    <source>
        <dbReference type="SMART" id="SM00650"/>
    </source>
</evidence>
<dbReference type="PROSITE" id="PS01131">
    <property type="entry name" value="RRNA_A_DIMETH"/>
    <property type="match status" value="1"/>
</dbReference>
<dbReference type="InterPro" id="IPR020596">
    <property type="entry name" value="rRNA_Ade_Mease_Trfase_CS"/>
</dbReference>
<dbReference type="InterPro" id="IPR020598">
    <property type="entry name" value="rRNA_Ade_methylase_Trfase_N"/>
</dbReference>
<dbReference type="GO" id="GO:0003723">
    <property type="term" value="F:RNA binding"/>
    <property type="evidence" value="ECO:0007669"/>
    <property type="project" value="UniProtKB-KW"/>
</dbReference>
<evidence type="ECO:0000256" key="2">
    <source>
        <dbReference type="ARBA" id="ARBA00022679"/>
    </source>
</evidence>
<dbReference type="EMBL" id="AOGK01000028">
    <property type="protein sequence ID" value="MDG5977923.1"/>
    <property type="molecule type" value="Genomic_DNA"/>
</dbReference>
<sequence>MGAIAPASRALARAIRDEVLRSEPGVLIEVGAGTGAITRALAPALVALDRFVVFERDPEFAELLRASFPQLEVLNHCASRVDLLTMAADTPVTLVSSLPLLSMPGDEARDCIEAMLTLIARQPRSRLIQYTYAARHLRPFSGIPAGWRWRRSASVWANLPPATVWALEQAPLSHNGIH</sequence>
<dbReference type="AlphaFoldDB" id="A0A9X4P8X1"/>
<organism evidence="5 6">
    <name type="scientific">Hydrogenophaga taeniospiralis CCUG 15921</name>
    <dbReference type="NCBI Taxonomy" id="1281780"/>
    <lineage>
        <taxon>Bacteria</taxon>
        <taxon>Pseudomonadati</taxon>
        <taxon>Pseudomonadota</taxon>
        <taxon>Betaproteobacteria</taxon>
        <taxon>Burkholderiales</taxon>
        <taxon>Comamonadaceae</taxon>
        <taxon>Hydrogenophaga</taxon>
    </lineage>
</organism>
<keyword evidence="1" id="KW-0489">Methyltransferase</keyword>
<keyword evidence="3" id="KW-0949">S-adenosyl-L-methionine</keyword>
<keyword evidence="2" id="KW-0808">Transferase</keyword>
<dbReference type="Gene3D" id="3.40.50.150">
    <property type="entry name" value="Vaccinia Virus protein VP39"/>
    <property type="match status" value="1"/>
</dbReference>
<feature type="domain" description="Ribosomal RNA adenine methylase transferase N-terminal" evidence="4">
    <location>
        <begin position="11"/>
        <end position="146"/>
    </location>
</feature>
<proteinExistence type="predicted"/>
<evidence type="ECO:0000313" key="6">
    <source>
        <dbReference type="Proteomes" id="UP001152876"/>
    </source>
</evidence>
<evidence type="ECO:0000256" key="3">
    <source>
        <dbReference type="ARBA" id="ARBA00022691"/>
    </source>
</evidence>
<dbReference type="Proteomes" id="UP001152876">
    <property type="component" value="Unassembled WGS sequence"/>
</dbReference>
<reference evidence="5" key="1">
    <citation type="submission" date="2013-01" db="EMBL/GenBank/DDBJ databases">
        <title>Genome draft of Hydrogenophaga taeniospiralis 2K1.</title>
        <authorList>
            <person name="Gomila M."/>
            <person name="Lalucat J."/>
        </authorList>
    </citation>
    <scope>NUCLEOTIDE SEQUENCE</scope>
    <source>
        <strain evidence="5">CCUG 15921</strain>
    </source>
</reference>
<dbReference type="GO" id="GO:0000179">
    <property type="term" value="F:rRNA (adenine-N6,N6-)-dimethyltransferase activity"/>
    <property type="evidence" value="ECO:0007669"/>
    <property type="project" value="InterPro"/>
</dbReference>
<dbReference type="SUPFAM" id="SSF53335">
    <property type="entry name" value="S-adenosyl-L-methionine-dependent methyltransferases"/>
    <property type="match status" value="1"/>
</dbReference>
<dbReference type="SMART" id="SM00650">
    <property type="entry name" value="rADc"/>
    <property type="match status" value="1"/>
</dbReference>